<gene>
    <name evidence="3" type="ORF">IAA67_05995</name>
</gene>
<reference evidence="3" key="2">
    <citation type="journal article" date="2021" name="PeerJ">
        <title>Extensive microbial diversity within the chicken gut microbiome revealed by metagenomics and culture.</title>
        <authorList>
            <person name="Gilroy R."/>
            <person name="Ravi A."/>
            <person name="Getino M."/>
            <person name="Pursley I."/>
            <person name="Horton D.L."/>
            <person name="Alikhan N.F."/>
            <person name="Baker D."/>
            <person name="Gharbi K."/>
            <person name="Hall N."/>
            <person name="Watson M."/>
            <person name="Adriaenssens E.M."/>
            <person name="Foster-Nyarko E."/>
            <person name="Jarju S."/>
            <person name="Secka A."/>
            <person name="Antonio M."/>
            <person name="Oren A."/>
            <person name="Chaudhuri R.R."/>
            <person name="La Ragione R."/>
            <person name="Hildebrand F."/>
            <person name="Pallen M.J."/>
        </authorList>
    </citation>
    <scope>NUCLEOTIDE SEQUENCE</scope>
    <source>
        <strain evidence="3">ChiSjej2B20-13462</strain>
    </source>
</reference>
<evidence type="ECO:0000256" key="1">
    <source>
        <dbReference type="SAM" id="Phobius"/>
    </source>
</evidence>
<sequence length="199" mass="21123">MILSAAALWLDQSCAGFDQAILGAFHTLQQSPLHVVLDPLAVLLALLGKGGIALIPLGLLLLALRPTRKLGLGVLLALAIGALCTNVLLKPLVDRPRPYADEGRLLYQWWLEAGAHLESDASFPSGHSTAAAAAMTALFFLGNRRKTWACLLFALAMGLSRLYLAVHYPTDVLAGLLIGFAAGYLAAVLVQRVPPRPAN</sequence>
<feature type="transmembrane region" description="Helical" evidence="1">
    <location>
        <begin position="121"/>
        <end position="141"/>
    </location>
</feature>
<dbReference type="SUPFAM" id="SSF48317">
    <property type="entry name" value="Acid phosphatase/Vanadium-dependent haloperoxidase"/>
    <property type="match status" value="1"/>
</dbReference>
<dbReference type="PANTHER" id="PTHR14969:SF13">
    <property type="entry name" value="AT30094P"/>
    <property type="match status" value="1"/>
</dbReference>
<feature type="transmembrane region" description="Helical" evidence="1">
    <location>
        <begin position="70"/>
        <end position="89"/>
    </location>
</feature>
<feature type="transmembrane region" description="Helical" evidence="1">
    <location>
        <begin position="40"/>
        <end position="63"/>
    </location>
</feature>
<dbReference type="SMART" id="SM00014">
    <property type="entry name" value="acidPPc"/>
    <property type="match status" value="1"/>
</dbReference>
<keyword evidence="1" id="KW-0812">Transmembrane</keyword>
<evidence type="ECO:0000313" key="3">
    <source>
        <dbReference type="EMBL" id="HIQ69861.1"/>
    </source>
</evidence>
<feature type="transmembrane region" description="Helical" evidence="1">
    <location>
        <begin position="172"/>
        <end position="190"/>
    </location>
</feature>
<dbReference type="PANTHER" id="PTHR14969">
    <property type="entry name" value="SPHINGOSINE-1-PHOSPHATE PHOSPHOHYDROLASE"/>
    <property type="match status" value="1"/>
</dbReference>
<protein>
    <submittedName>
        <fullName evidence="3">Phosphatase PAP2 family protein</fullName>
    </submittedName>
</protein>
<dbReference type="EMBL" id="DVFN01000089">
    <property type="protein sequence ID" value="HIQ69861.1"/>
    <property type="molecule type" value="Genomic_DNA"/>
</dbReference>
<proteinExistence type="predicted"/>
<dbReference type="AlphaFoldDB" id="A0A9D1CNJ5"/>
<dbReference type="Proteomes" id="UP000886874">
    <property type="component" value="Unassembled WGS sequence"/>
</dbReference>
<dbReference type="InterPro" id="IPR036938">
    <property type="entry name" value="PAP2/HPO_sf"/>
</dbReference>
<dbReference type="CDD" id="cd01610">
    <property type="entry name" value="PAP2_like"/>
    <property type="match status" value="1"/>
</dbReference>
<dbReference type="Pfam" id="PF01569">
    <property type="entry name" value="PAP2"/>
    <property type="match status" value="1"/>
</dbReference>
<keyword evidence="1" id="KW-0472">Membrane</keyword>
<feature type="transmembrane region" description="Helical" evidence="1">
    <location>
        <begin position="148"/>
        <end position="166"/>
    </location>
</feature>
<accession>A0A9D1CNJ5</accession>
<dbReference type="Gene3D" id="1.20.144.10">
    <property type="entry name" value="Phosphatidic acid phosphatase type 2/haloperoxidase"/>
    <property type="match status" value="1"/>
</dbReference>
<feature type="domain" description="Phosphatidic acid phosphatase type 2/haloperoxidase" evidence="2">
    <location>
        <begin position="72"/>
        <end position="187"/>
    </location>
</feature>
<evidence type="ECO:0000313" key="4">
    <source>
        <dbReference type="Proteomes" id="UP000886874"/>
    </source>
</evidence>
<keyword evidence="1" id="KW-1133">Transmembrane helix</keyword>
<evidence type="ECO:0000259" key="2">
    <source>
        <dbReference type="SMART" id="SM00014"/>
    </source>
</evidence>
<comment type="caution">
    <text evidence="3">The sequence shown here is derived from an EMBL/GenBank/DDBJ whole genome shotgun (WGS) entry which is preliminary data.</text>
</comment>
<organism evidence="3 4">
    <name type="scientific">Candidatus Avoscillospira stercorigallinarum</name>
    <dbReference type="NCBI Taxonomy" id="2840708"/>
    <lineage>
        <taxon>Bacteria</taxon>
        <taxon>Bacillati</taxon>
        <taxon>Bacillota</taxon>
        <taxon>Clostridia</taxon>
        <taxon>Eubacteriales</taxon>
        <taxon>Oscillospiraceae</taxon>
        <taxon>Oscillospiraceae incertae sedis</taxon>
        <taxon>Candidatus Avoscillospira</taxon>
    </lineage>
</organism>
<dbReference type="InterPro" id="IPR000326">
    <property type="entry name" value="PAP2/HPO"/>
</dbReference>
<name>A0A9D1CNJ5_9FIRM</name>
<reference evidence="3" key="1">
    <citation type="submission" date="2020-10" db="EMBL/GenBank/DDBJ databases">
        <authorList>
            <person name="Gilroy R."/>
        </authorList>
    </citation>
    <scope>NUCLEOTIDE SEQUENCE</scope>
    <source>
        <strain evidence="3">ChiSjej2B20-13462</strain>
    </source>
</reference>